<dbReference type="Proteomes" id="UP001175226">
    <property type="component" value="Unassembled WGS sequence"/>
</dbReference>
<dbReference type="PANTHER" id="PTHR43895">
    <property type="entry name" value="CALCIUM/CALMODULIN-DEPENDENT PROTEIN KINASE KINASE-RELATED"/>
    <property type="match status" value="1"/>
</dbReference>
<protein>
    <recommendedName>
        <fullName evidence="1">non-specific serine/threonine protein kinase</fullName>
        <ecNumber evidence="1">2.7.11.1</ecNumber>
    </recommendedName>
</protein>
<name>A0AA39MPB3_9AGAR</name>
<evidence type="ECO:0000256" key="4">
    <source>
        <dbReference type="ARBA" id="ARBA00022741"/>
    </source>
</evidence>
<evidence type="ECO:0000256" key="5">
    <source>
        <dbReference type="ARBA" id="ARBA00022777"/>
    </source>
</evidence>
<feature type="binding site" evidence="9">
    <location>
        <position position="118"/>
    </location>
    <ligand>
        <name>ATP</name>
        <dbReference type="ChEBI" id="CHEBI:30616"/>
    </ligand>
</feature>
<proteinExistence type="predicted"/>
<accession>A0AA39MPB3</accession>
<sequence length="507" mass="56018">MNIGRVTSCASCSHVRLPKQSQIRSPKKRRIPPIHLAFHPSPSSTLIVPFFLAQPICFHLANMPDESSKPAPIPDLSGTLLNDRLLFMECLGAGSFGKVYRAIDVTSHKDDPACFAVKCLRKPERGSFEAGLQEREFLSHIAASDHPNVVTLHEIIIDKPYVYVVLDVCAGGDMFHAIVAEGYFTQRTDRVKVAFLQILDALHYCHQHSVFHRDIKPENILFSKDFGLATLEPWEYMSPECIGKEFGFRGKSYSTRANDTWALGVLLLNMTTARSPWEVAKRKDKCFEAYLTNNDYFLAVLPISEGANSIFKKIFDLNPSSRISLPELRSEIVALDTFFSPAQDPVTSESMPIKPDKTSPRNSACLRRSGRSMQPALSSCGIGLLSITPSFIDRIGLLVVKDFDSPSPMSALAPSAVESSTLVVPGASTSLTSAASSLAPITPETHAAMVPVEIEEVPGIPGNESEVRKGHIFRDLKKPTWVRDVVPKSSLFHRFVQRLTPASRSIR</sequence>
<dbReference type="Gene3D" id="1.10.510.10">
    <property type="entry name" value="Transferase(Phosphotransferase) domain 1"/>
    <property type="match status" value="1"/>
</dbReference>
<dbReference type="SUPFAM" id="SSF56112">
    <property type="entry name" value="Protein kinase-like (PK-like)"/>
    <property type="match status" value="1"/>
</dbReference>
<evidence type="ECO:0000256" key="9">
    <source>
        <dbReference type="PROSITE-ProRule" id="PRU10141"/>
    </source>
</evidence>
<dbReference type="EMBL" id="JAUEPT010000027">
    <property type="protein sequence ID" value="KAK0442111.1"/>
    <property type="molecule type" value="Genomic_DNA"/>
</dbReference>
<keyword evidence="6 9" id="KW-0067">ATP-binding</keyword>
<evidence type="ECO:0000256" key="7">
    <source>
        <dbReference type="ARBA" id="ARBA00047899"/>
    </source>
</evidence>
<dbReference type="InterPro" id="IPR000719">
    <property type="entry name" value="Prot_kinase_dom"/>
</dbReference>
<evidence type="ECO:0000259" key="11">
    <source>
        <dbReference type="PROSITE" id="PS50011"/>
    </source>
</evidence>
<reference evidence="12" key="1">
    <citation type="submission" date="2023-06" db="EMBL/GenBank/DDBJ databases">
        <authorList>
            <consortium name="Lawrence Berkeley National Laboratory"/>
            <person name="Ahrendt S."/>
            <person name="Sahu N."/>
            <person name="Indic B."/>
            <person name="Wong-Bajracharya J."/>
            <person name="Merenyi Z."/>
            <person name="Ke H.-M."/>
            <person name="Monk M."/>
            <person name="Kocsube S."/>
            <person name="Drula E."/>
            <person name="Lipzen A."/>
            <person name="Balint B."/>
            <person name="Henrissat B."/>
            <person name="Andreopoulos B."/>
            <person name="Martin F.M."/>
            <person name="Harder C.B."/>
            <person name="Rigling D."/>
            <person name="Ford K.L."/>
            <person name="Foster G.D."/>
            <person name="Pangilinan J."/>
            <person name="Papanicolaou A."/>
            <person name="Barry K."/>
            <person name="LaButti K."/>
            <person name="Viragh M."/>
            <person name="Koriabine M."/>
            <person name="Yan M."/>
            <person name="Riley R."/>
            <person name="Champramary S."/>
            <person name="Plett K.L."/>
            <person name="Tsai I.J."/>
            <person name="Slot J."/>
            <person name="Sipos G."/>
            <person name="Plett J."/>
            <person name="Nagy L.G."/>
            <person name="Grigoriev I.V."/>
        </authorList>
    </citation>
    <scope>NUCLEOTIDE SEQUENCE</scope>
    <source>
        <strain evidence="12">FPL87.14</strain>
    </source>
</reference>
<dbReference type="InterPro" id="IPR008271">
    <property type="entry name" value="Ser/Thr_kinase_AS"/>
</dbReference>
<comment type="caution">
    <text evidence="12">The sequence shown here is derived from an EMBL/GenBank/DDBJ whole genome shotgun (WGS) entry which is preliminary data.</text>
</comment>
<dbReference type="PROSITE" id="PS50011">
    <property type="entry name" value="PROTEIN_KINASE_DOM"/>
    <property type="match status" value="1"/>
</dbReference>
<dbReference type="InterPro" id="IPR011009">
    <property type="entry name" value="Kinase-like_dom_sf"/>
</dbReference>
<evidence type="ECO:0000256" key="6">
    <source>
        <dbReference type="ARBA" id="ARBA00022840"/>
    </source>
</evidence>
<feature type="domain" description="Protein kinase" evidence="11">
    <location>
        <begin position="85"/>
        <end position="339"/>
    </location>
</feature>
<dbReference type="GO" id="GO:0004674">
    <property type="term" value="F:protein serine/threonine kinase activity"/>
    <property type="evidence" value="ECO:0007669"/>
    <property type="project" value="UniProtKB-KW"/>
</dbReference>
<evidence type="ECO:0000313" key="13">
    <source>
        <dbReference type="Proteomes" id="UP001175226"/>
    </source>
</evidence>
<keyword evidence="4 9" id="KW-0547">Nucleotide-binding</keyword>
<organism evidence="12 13">
    <name type="scientific">Armillaria borealis</name>
    <dbReference type="NCBI Taxonomy" id="47425"/>
    <lineage>
        <taxon>Eukaryota</taxon>
        <taxon>Fungi</taxon>
        <taxon>Dikarya</taxon>
        <taxon>Basidiomycota</taxon>
        <taxon>Agaricomycotina</taxon>
        <taxon>Agaricomycetes</taxon>
        <taxon>Agaricomycetidae</taxon>
        <taxon>Agaricales</taxon>
        <taxon>Marasmiineae</taxon>
        <taxon>Physalacriaceae</taxon>
        <taxon>Armillaria</taxon>
    </lineage>
</organism>
<dbReference type="PANTHER" id="PTHR43895:SF32">
    <property type="entry name" value="SERINE_THREONINE-PROTEIN KINASE CHK1"/>
    <property type="match status" value="1"/>
</dbReference>
<dbReference type="SMART" id="SM00220">
    <property type="entry name" value="S_TKc"/>
    <property type="match status" value="1"/>
</dbReference>
<keyword evidence="5 12" id="KW-0418">Kinase</keyword>
<comment type="catalytic activity">
    <reaction evidence="7">
        <text>L-threonyl-[protein] + ATP = O-phospho-L-threonyl-[protein] + ADP + H(+)</text>
        <dbReference type="Rhea" id="RHEA:46608"/>
        <dbReference type="Rhea" id="RHEA-COMP:11060"/>
        <dbReference type="Rhea" id="RHEA-COMP:11605"/>
        <dbReference type="ChEBI" id="CHEBI:15378"/>
        <dbReference type="ChEBI" id="CHEBI:30013"/>
        <dbReference type="ChEBI" id="CHEBI:30616"/>
        <dbReference type="ChEBI" id="CHEBI:61977"/>
        <dbReference type="ChEBI" id="CHEBI:456216"/>
        <dbReference type="EC" id="2.7.11.1"/>
    </reaction>
</comment>
<gene>
    <name evidence="12" type="ORF">EV421DRAFT_1809444</name>
</gene>
<dbReference type="PROSITE" id="PS00108">
    <property type="entry name" value="PROTEIN_KINASE_ST"/>
    <property type="match status" value="1"/>
</dbReference>
<evidence type="ECO:0000256" key="1">
    <source>
        <dbReference type="ARBA" id="ARBA00012513"/>
    </source>
</evidence>
<evidence type="ECO:0000256" key="8">
    <source>
        <dbReference type="ARBA" id="ARBA00048679"/>
    </source>
</evidence>
<dbReference type="InterPro" id="IPR017441">
    <property type="entry name" value="Protein_kinase_ATP_BS"/>
</dbReference>
<evidence type="ECO:0000256" key="3">
    <source>
        <dbReference type="ARBA" id="ARBA00022679"/>
    </source>
</evidence>
<dbReference type="GO" id="GO:0007165">
    <property type="term" value="P:signal transduction"/>
    <property type="evidence" value="ECO:0007669"/>
    <property type="project" value="TreeGrafter"/>
</dbReference>
<dbReference type="GO" id="GO:0005524">
    <property type="term" value="F:ATP binding"/>
    <property type="evidence" value="ECO:0007669"/>
    <property type="project" value="UniProtKB-UniRule"/>
</dbReference>
<evidence type="ECO:0000313" key="12">
    <source>
        <dbReference type="EMBL" id="KAK0442111.1"/>
    </source>
</evidence>
<dbReference type="Pfam" id="PF00069">
    <property type="entry name" value="Pkinase"/>
    <property type="match status" value="1"/>
</dbReference>
<keyword evidence="13" id="KW-1185">Reference proteome</keyword>
<keyword evidence="2" id="KW-0723">Serine/threonine-protein kinase</keyword>
<evidence type="ECO:0000256" key="2">
    <source>
        <dbReference type="ARBA" id="ARBA00022527"/>
    </source>
</evidence>
<evidence type="ECO:0000256" key="10">
    <source>
        <dbReference type="SAM" id="MobiDB-lite"/>
    </source>
</evidence>
<feature type="region of interest" description="Disordered" evidence="10">
    <location>
        <begin position="346"/>
        <end position="368"/>
    </location>
</feature>
<keyword evidence="3" id="KW-0808">Transferase</keyword>
<dbReference type="PROSITE" id="PS00107">
    <property type="entry name" value="PROTEIN_KINASE_ATP"/>
    <property type="match status" value="1"/>
</dbReference>
<dbReference type="AlphaFoldDB" id="A0AA39MPB3"/>
<dbReference type="EC" id="2.7.11.1" evidence="1"/>
<comment type="catalytic activity">
    <reaction evidence="8">
        <text>L-seryl-[protein] + ATP = O-phospho-L-seryl-[protein] + ADP + H(+)</text>
        <dbReference type="Rhea" id="RHEA:17989"/>
        <dbReference type="Rhea" id="RHEA-COMP:9863"/>
        <dbReference type="Rhea" id="RHEA-COMP:11604"/>
        <dbReference type="ChEBI" id="CHEBI:15378"/>
        <dbReference type="ChEBI" id="CHEBI:29999"/>
        <dbReference type="ChEBI" id="CHEBI:30616"/>
        <dbReference type="ChEBI" id="CHEBI:83421"/>
        <dbReference type="ChEBI" id="CHEBI:456216"/>
        <dbReference type="EC" id="2.7.11.1"/>
    </reaction>
</comment>